<keyword evidence="13 14" id="KW-0472">Membrane</keyword>
<feature type="transmembrane region" description="Helical" evidence="14">
    <location>
        <begin position="207"/>
        <end position="227"/>
    </location>
</feature>
<keyword evidence="8" id="KW-0547">Nucleotide-binding</keyword>
<keyword evidence="11 14" id="KW-1133">Transmembrane helix</keyword>
<dbReference type="OrthoDB" id="9773941at2"/>
<comment type="subcellular location">
    <subcellularLocation>
        <location evidence="2">Cell membrane</location>
        <topology evidence="2">Multi-pass membrane protein</topology>
    </subcellularLocation>
</comment>
<dbReference type="InterPro" id="IPR000700">
    <property type="entry name" value="PAS-assoc_C"/>
</dbReference>
<dbReference type="EMBL" id="FOTO01000003">
    <property type="protein sequence ID" value="SFL50726.1"/>
    <property type="molecule type" value="Genomic_DNA"/>
</dbReference>
<dbReference type="PROSITE" id="PS50113">
    <property type="entry name" value="PAC"/>
    <property type="match status" value="1"/>
</dbReference>
<dbReference type="RefSeq" id="WP_092190295.1">
    <property type="nucleotide sequence ID" value="NZ_FOTO01000003.1"/>
</dbReference>
<proteinExistence type="predicted"/>
<dbReference type="GO" id="GO:0005886">
    <property type="term" value="C:plasma membrane"/>
    <property type="evidence" value="ECO:0007669"/>
    <property type="project" value="UniProtKB-SubCell"/>
</dbReference>
<dbReference type="InterPro" id="IPR035965">
    <property type="entry name" value="PAS-like_dom_sf"/>
</dbReference>
<dbReference type="GO" id="GO:0005524">
    <property type="term" value="F:ATP binding"/>
    <property type="evidence" value="ECO:0007669"/>
    <property type="project" value="UniProtKB-KW"/>
</dbReference>
<sequence>MNTFSGTTKRTRTAPWLMAGLVLILGLAVGFFAVRNVQRTKSHMLANYLDHADALFWALEAGTRIGMGMHGGPGYFQSLVEETARQHGIVYLAVTDEQGKILAHSDASRIGSSLHSSESLSGISPGDLRRGHFRQDAEGTRVFEAYKSFSPLPGMPHSMWCGPMAGDGRSGAGHPHMENARDHAVIFVGLDAGPLDEAMADELRTSAIIALLTVFFGAGGFMALFWAERSRHSRRLLKDTQAFASEVVTCLPLGLLTTDREGRVALVNSAAAALFGRQAEGMDGEMLTSLGGLDWEGVVSELAGRDSVLERDTGFEVPGGRSVPVSVAASRIVSSDGRFLGHLFLLRDLGELRRLQEQVRRNERLSALGNLAAGVAHEIRNPLSSIKGFATYLAGKVQGQDREAARAMVQETDRLNRVVSELLEFARPGEATLRDRDLEEVVERALRLVRADIEAKGVTVDFVRDASLPPVPIDAERLTQALLNLFLNAVQAMEPGGELRIASTLDAEAGAVALRIEDTGSGMPPDVLKEIFNPYFTTKGTGTGLGLAVVHRIVEAHGADIKVESTVGRGSAFTILLPLTGRSA</sequence>
<dbReference type="Pfam" id="PF00512">
    <property type="entry name" value="HisKA"/>
    <property type="match status" value="1"/>
</dbReference>
<evidence type="ECO:0000259" key="15">
    <source>
        <dbReference type="PROSITE" id="PS50109"/>
    </source>
</evidence>
<dbReference type="PANTHER" id="PTHR43065">
    <property type="entry name" value="SENSOR HISTIDINE KINASE"/>
    <property type="match status" value="1"/>
</dbReference>
<dbReference type="SMART" id="SM00388">
    <property type="entry name" value="HisKA"/>
    <property type="match status" value="1"/>
</dbReference>
<dbReference type="Pfam" id="PF02518">
    <property type="entry name" value="HATPase_c"/>
    <property type="match status" value="1"/>
</dbReference>
<evidence type="ECO:0000256" key="6">
    <source>
        <dbReference type="ARBA" id="ARBA00022679"/>
    </source>
</evidence>
<dbReference type="GO" id="GO:0006355">
    <property type="term" value="P:regulation of DNA-templated transcription"/>
    <property type="evidence" value="ECO:0007669"/>
    <property type="project" value="InterPro"/>
</dbReference>
<organism evidence="17 18">
    <name type="scientific">Desulfomicrobium norvegicum (strain DSM 1741 / NCIMB 8310)</name>
    <name type="common">Desulfovibrio baculatus (strain Norway 4)</name>
    <name type="synonym">Desulfovibrio desulfuricans (strain Norway 4)</name>
    <dbReference type="NCBI Taxonomy" id="52561"/>
    <lineage>
        <taxon>Bacteria</taxon>
        <taxon>Pseudomonadati</taxon>
        <taxon>Thermodesulfobacteriota</taxon>
        <taxon>Desulfovibrionia</taxon>
        <taxon>Desulfovibrionales</taxon>
        <taxon>Desulfomicrobiaceae</taxon>
        <taxon>Desulfomicrobium</taxon>
    </lineage>
</organism>
<dbReference type="InterPro" id="IPR004358">
    <property type="entry name" value="Sig_transdc_His_kin-like_C"/>
</dbReference>
<dbReference type="Gene3D" id="3.30.565.10">
    <property type="entry name" value="Histidine kinase-like ATPase, C-terminal domain"/>
    <property type="match status" value="1"/>
</dbReference>
<evidence type="ECO:0000256" key="7">
    <source>
        <dbReference type="ARBA" id="ARBA00022692"/>
    </source>
</evidence>
<dbReference type="SUPFAM" id="SSF47384">
    <property type="entry name" value="Homodimeric domain of signal transducing histidine kinase"/>
    <property type="match status" value="1"/>
</dbReference>
<dbReference type="Gene3D" id="1.10.287.130">
    <property type="match status" value="1"/>
</dbReference>
<dbReference type="PROSITE" id="PS50109">
    <property type="entry name" value="HIS_KIN"/>
    <property type="match status" value="1"/>
</dbReference>
<comment type="catalytic activity">
    <reaction evidence="1">
        <text>ATP + protein L-histidine = ADP + protein N-phospho-L-histidine.</text>
        <dbReference type="EC" id="2.7.13.3"/>
    </reaction>
</comment>
<dbReference type="InterPro" id="IPR005467">
    <property type="entry name" value="His_kinase_dom"/>
</dbReference>
<keyword evidence="9 17" id="KW-0418">Kinase</keyword>
<dbReference type="Pfam" id="PF00989">
    <property type="entry name" value="PAS"/>
    <property type="match status" value="1"/>
</dbReference>
<dbReference type="GO" id="GO:0000155">
    <property type="term" value="F:phosphorelay sensor kinase activity"/>
    <property type="evidence" value="ECO:0007669"/>
    <property type="project" value="InterPro"/>
</dbReference>
<accession>A0A8G2F7B9</accession>
<dbReference type="SUPFAM" id="SSF103190">
    <property type="entry name" value="Sensory domain-like"/>
    <property type="match status" value="1"/>
</dbReference>
<comment type="caution">
    <text evidence="17">The sequence shown here is derived from an EMBL/GenBank/DDBJ whole genome shotgun (WGS) entry which is preliminary data.</text>
</comment>
<evidence type="ECO:0000313" key="17">
    <source>
        <dbReference type="EMBL" id="SFL50726.1"/>
    </source>
</evidence>
<dbReference type="CDD" id="cd00082">
    <property type="entry name" value="HisKA"/>
    <property type="match status" value="1"/>
</dbReference>
<feature type="domain" description="Histidine kinase" evidence="15">
    <location>
        <begin position="374"/>
        <end position="581"/>
    </location>
</feature>
<dbReference type="InterPro" id="IPR003661">
    <property type="entry name" value="HisK_dim/P_dom"/>
</dbReference>
<dbReference type="Pfam" id="PF17203">
    <property type="entry name" value="sCache_3_2"/>
    <property type="match status" value="1"/>
</dbReference>
<dbReference type="InterPro" id="IPR036097">
    <property type="entry name" value="HisK_dim/P_sf"/>
</dbReference>
<evidence type="ECO:0000256" key="10">
    <source>
        <dbReference type="ARBA" id="ARBA00022840"/>
    </source>
</evidence>
<dbReference type="SMART" id="SM00387">
    <property type="entry name" value="HATPase_c"/>
    <property type="match status" value="1"/>
</dbReference>
<dbReference type="InterPro" id="IPR013767">
    <property type="entry name" value="PAS_fold"/>
</dbReference>
<evidence type="ECO:0000256" key="12">
    <source>
        <dbReference type="ARBA" id="ARBA00023012"/>
    </source>
</evidence>
<keyword evidence="12" id="KW-0902">Two-component regulatory system</keyword>
<evidence type="ECO:0000256" key="8">
    <source>
        <dbReference type="ARBA" id="ARBA00022741"/>
    </source>
</evidence>
<feature type="transmembrane region" description="Helical" evidence="14">
    <location>
        <begin position="14"/>
        <end position="34"/>
    </location>
</feature>
<dbReference type="InterPro" id="IPR000014">
    <property type="entry name" value="PAS"/>
</dbReference>
<dbReference type="PANTHER" id="PTHR43065:SF10">
    <property type="entry name" value="PEROXIDE STRESS-ACTIVATED HISTIDINE KINASE MAK3"/>
    <property type="match status" value="1"/>
</dbReference>
<keyword evidence="5" id="KW-0597">Phosphoprotein</keyword>
<evidence type="ECO:0000256" key="9">
    <source>
        <dbReference type="ARBA" id="ARBA00022777"/>
    </source>
</evidence>
<keyword evidence="6" id="KW-0808">Transferase</keyword>
<keyword evidence="10" id="KW-0067">ATP-binding</keyword>
<dbReference type="SUPFAM" id="SSF55874">
    <property type="entry name" value="ATPase domain of HSP90 chaperone/DNA topoisomerase II/histidine kinase"/>
    <property type="match status" value="1"/>
</dbReference>
<protein>
    <recommendedName>
        <fullName evidence="3">histidine kinase</fullName>
        <ecNumber evidence="3">2.7.13.3</ecNumber>
    </recommendedName>
</protein>
<keyword evidence="7 14" id="KW-0812">Transmembrane</keyword>
<dbReference type="NCBIfam" id="TIGR00229">
    <property type="entry name" value="sensory_box"/>
    <property type="match status" value="1"/>
</dbReference>
<gene>
    <name evidence="17" type="ORF">SAMN05421830_10327</name>
</gene>
<evidence type="ECO:0000256" key="3">
    <source>
        <dbReference type="ARBA" id="ARBA00012438"/>
    </source>
</evidence>
<evidence type="ECO:0000256" key="2">
    <source>
        <dbReference type="ARBA" id="ARBA00004651"/>
    </source>
</evidence>
<reference evidence="17 18" key="1">
    <citation type="submission" date="2016-10" db="EMBL/GenBank/DDBJ databases">
        <authorList>
            <person name="Varghese N."/>
            <person name="Submissions S."/>
        </authorList>
    </citation>
    <scope>NUCLEOTIDE SEQUENCE [LARGE SCALE GENOMIC DNA]</scope>
    <source>
        <strain evidence="17 18">DSM 1741</strain>
    </source>
</reference>
<evidence type="ECO:0000256" key="13">
    <source>
        <dbReference type="ARBA" id="ARBA00023136"/>
    </source>
</evidence>
<name>A0A8G2F7B9_DESNO</name>
<dbReference type="Gene3D" id="3.30.450.20">
    <property type="entry name" value="PAS domain"/>
    <property type="match status" value="2"/>
</dbReference>
<feature type="domain" description="PAC" evidence="16">
    <location>
        <begin position="309"/>
        <end position="361"/>
    </location>
</feature>
<dbReference type="InterPro" id="IPR029151">
    <property type="entry name" value="Sensor-like_sf"/>
</dbReference>
<dbReference type="CDD" id="cd00130">
    <property type="entry name" value="PAS"/>
    <property type="match status" value="1"/>
</dbReference>
<dbReference type="Proteomes" id="UP000199581">
    <property type="component" value="Unassembled WGS sequence"/>
</dbReference>
<evidence type="ECO:0000256" key="14">
    <source>
        <dbReference type="SAM" id="Phobius"/>
    </source>
</evidence>
<evidence type="ECO:0000256" key="11">
    <source>
        <dbReference type="ARBA" id="ARBA00022989"/>
    </source>
</evidence>
<dbReference type="PRINTS" id="PR00344">
    <property type="entry name" value="BCTRLSENSOR"/>
</dbReference>
<dbReference type="AlphaFoldDB" id="A0A8G2F7B9"/>
<evidence type="ECO:0000259" key="16">
    <source>
        <dbReference type="PROSITE" id="PS50113"/>
    </source>
</evidence>
<dbReference type="InterPro" id="IPR036890">
    <property type="entry name" value="HATPase_C_sf"/>
</dbReference>
<dbReference type="InterPro" id="IPR003594">
    <property type="entry name" value="HATPase_dom"/>
</dbReference>
<evidence type="ECO:0000256" key="4">
    <source>
        <dbReference type="ARBA" id="ARBA00022475"/>
    </source>
</evidence>
<evidence type="ECO:0000256" key="1">
    <source>
        <dbReference type="ARBA" id="ARBA00000085"/>
    </source>
</evidence>
<keyword evidence="18" id="KW-1185">Reference proteome</keyword>
<dbReference type="EC" id="2.7.13.3" evidence="3"/>
<evidence type="ECO:0000313" key="18">
    <source>
        <dbReference type="Proteomes" id="UP000199581"/>
    </source>
</evidence>
<keyword evidence="4" id="KW-1003">Cell membrane</keyword>
<evidence type="ECO:0000256" key="5">
    <source>
        <dbReference type="ARBA" id="ARBA00022553"/>
    </source>
</evidence>
<dbReference type="InterPro" id="IPR033463">
    <property type="entry name" value="sCache_3"/>
</dbReference>
<dbReference type="SUPFAM" id="SSF55785">
    <property type="entry name" value="PYP-like sensor domain (PAS domain)"/>
    <property type="match status" value="1"/>
</dbReference>